<sequence>MVIRTAKQVDNIDDVNLLKLKDDDVIINVQADEPFIEAQVVKDVIKKFKPFL</sequence>
<keyword evidence="1" id="KW-0548">Nucleotidyltransferase</keyword>
<dbReference type="EMBL" id="UOYO01000024">
    <property type="protein sequence ID" value="VAY87367.1"/>
    <property type="molecule type" value="Genomic_DNA"/>
</dbReference>
<name>A0A3B1E693_9ZZZZ</name>
<accession>A0A3B1E693</accession>
<dbReference type="GO" id="GO:0008690">
    <property type="term" value="F:3-deoxy-manno-octulosonate cytidylyltransferase activity"/>
    <property type="evidence" value="ECO:0007669"/>
    <property type="project" value="UniProtKB-EC"/>
</dbReference>
<dbReference type="InterPro" id="IPR029044">
    <property type="entry name" value="Nucleotide-diphossugar_trans"/>
</dbReference>
<dbReference type="AlphaFoldDB" id="A0A3B1E693"/>
<dbReference type="Gene3D" id="3.90.550.10">
    <property type="entry name" value="Spore Coat Polysaccharide Biosynthesis Protein SpsA, Chain A"/>
    <property type="match status" value="1"/>
</dbReference>
<gene>
    <name evidence="1" type="ORF">MNB_ARC-1_226</name>
</gene>
<evidence type="ECO:0000313" key="1">
    <source>
        <dbReference type="EMBL" id="VAY87367.1"/>
    </source>
</evidence>
<reference evidence="1" key="1">
    <citation type="submission" date="2018-10" db="EMBL/GenBank/DDBJ databases">
        <authorList>
            <person name="Aoki K."/>
        </authorList>
    </citation>
    <scope>NUCLEOTIDE SEQUENCE</scope>
</reference>
<dbReference type="EC" id="2.7.7.38" evidence="1"/>
<organism evidence="1">
    <name type="scientific">hydrothermal vent metagenome</name>
    <dbReference type="NCBI Taxonomy" id="652676"/>
    <lineage>
        <taxon>unclassified sequences</taxon>
        <taxon>metagenomes</taxon>
        <taxon>ecological metagenomes</taxon>
    </lineage>
</organism>
<protein>
    <submittedName>
        <fullName evidence="1">3-deoxy-manno-octulosonate cytidylyltransferase</fullName>
        <ecNumber evidence="1">2.7.7.38</ecNumber>
    </submittedName>
</protein>
<keyword evidence="1" id="KW-0808">Transferase</keyword>
<proteinExistence type="predicted"/>